<dbReference type="STRING" id="1290391.M7U256"/>
<keyword evidence="1" id="KW-0472">Membrane</keyword>
<keyword evidence="1" id="KW-0812">Transmembrane</keyword>
<gene>
    <name evidence="2" type="ORF">BcDW1_1483</name>
</gene>
<feature type="transmembrane region" description="Helical" evidence="1">
    <location>
        <begin position="37"/>
        <end position="56"/>
    </location>
</feature>
<feature type="transmembrane region" description="Helical" evidence="1">
    <location>
        <begin position="62"/>
        <end position="78"/>
    </location>
</feature>
<reference evidence="3" key="1">
    <citation type="journal article" date="2013" name="Genome Announc.">
        <title>Draft genome sequence of Botrytis cinerea BcDW1, inoculum for noble rot of grape berries.</title>
        <authorList>
            <person name="Blanco-Ulate B."/>
            <person name="Allen G."/>
            <person name="Powell A.L."/>
            <person name="Cantu D."/>
        </authorList>
    </citation>
    <scope>NUCLEOTIDE SEQUENCE [LARGE SCALE GENOMIC DNA]</scope>
    <source>
        <strain evidence="3">BcDW1</strain>
    </source>
</reference>
<feature type="transmembrane region" description="Helical" evidence="1">
    <location>
        <begin position="99"/>
        <end position="121"/>
    </location>
</feature>
<sequence>MPSLVESLTNLVSSIFNAIIATFSSIIAFLQSILSTILGLINALFAAVGSALAGIAQTFEGLLKFVLSMFTFLANGRIRTRKGIGRMKGEIIRTRAKPFLQTGNIVIIAALGATFVAYTVYQRNQGRPITAAPGSSKKTS</sequence>
<keyword evidence="1" id="KW-1133">Transmembrane helix</keyword>
<proteinExistence type="predicted"/>
<dbReference type="OrthoDB" id="2561686at2759"/>
<feature type="transmembrane region" description="Helical" evidence="1">
    <location>
        <begin position="12"/>
        <end position="30"/>
    </location>
</feature>
<name>M7U256_BOTF1</name>
<dbReference type="Proteomes" id="UP000012045">
    <property type="component" value="Unassembled WGS sequence"/>
</dbReference>
<dbReference type="HOGENOM" id="CLU_152668_0_0_1"/>
<dbReference type="AlphaFoldDB" id="M7U256"/>
<accession>M7U256</accession>
<evidence type="ECO:0000256" key="1">
    <source>
        <dbReference type="SAM" id="Phobius"/>
    </source>
</evidence>
<evidence type="ECO:0000313" key="3">
    <source>
        <dbReference type="Proteomes" id="UP000012045"/>
    </source>
</evidence>
<protein>
    <submittedName>
        <fullName evidence="2">Uncharacterized protein</fullName>
    </submittedName>
</protein>
<dbReference type="EMBL" id="KB707720">
    <property type="protein sequence ID" value="EMR90001.1"/>
    <property type="molecule type" value="Genomic_DNA"/>
</dbReference>
<evidence type="ECO:0000313" key="2">
    <source>
        <dbReference type="EMBL" id="EMR90001.1"/>
    </source>
</evidence>
<organism evidence="2 3">
    <name type="scientific">Botryotinia fuckeliana (strain BcDW1)</name>
    <name type="common">Noble rot fungus</name>
    <name type="synonym">Botrytis cinerea</name>
    <dbReference type="NCBI Taxonomy" id="1290391"/>
    <lineage>
        <taxon>Eukaryota</taxon>
        <taxon>Fungi</taxon>
        <taxon>Dikarya</taxon>
        <taxon>Ascomycota</taxon>
        <taxon>Pezizomycotina</taxon>
        <taxon>Leotiomycetes</taxon>
        <taxon>Helotiales</taxon>
        <taxon>Sclerotiniaceae</taxon>
        <taxon>Botrytis</taxon>
    </lineage>
</organism>